<comment type="function">
    <text evidence="11">Catalyzes the attachment of alanine to tRNA(Ala) in a two-step reaction: alanine is first activated by ATP to form Ala-AMP and then transferred to the acceptor end of tRNA(Ala). Also edits incorrectly charged Ser-tRNA(Ala) and Gly-tRNA(Ala) via its editing domain.</text>
</comment>
<evidence type="ECO:0000256" key="12">
    <source>
        <dbReference type="SAM" id="MobiDB-lite"/>
    </source>
</evidence>
<dbReference type="EMBL" id="MNUO01000073">
    <property type="protein sequence ID" value="OIN96888.1"/>
    <property type="molecule type" value="Genomic_DNA"/>
</dbReference>
<evidence type="ECO:0000256" key="3">
    <source>
        <dbReference type="ARBA" id="ARBA00022598"/>
    </source>
</evidence>
<evidence type="ECO:0000256" key="10">
    <source>
        <dbReference type="ARBA" id="ARBA00023146"/>
    </source>
</evidence>
<evidence type="ECO:0000256" key="4">
    <source>
        <dbReference type="ARBA" id="ARBA00022723"/>
    </source>
</evidence>
<keyword evidence="6 11" id="KW-0862">Zinc</keyword>
<keyword evidence="8 11" id="KW-0694">RNA-binding</keyword>
<keyword evidence="5 11" id="KW-0547">Nucleotide-binding</keyword>
<dbReference type="HAMAP" id="MF_00036_B">
    <property type="entry name" value="Ala_tRNA_synth_B"/>
    <property type="match status" value="1"/>
</dbReference>
<feature type="binding site" evidence="11">
    <location>
        <position position="661"/>
    </location>
    <ligand>
        <name>Zn(2+)</name>
        <dbReference type="ChEBI" id="CHEBI:29105"/>
    </ligand>
</feature>
<dbReference type="InterPro" id="IPR018164">
    <property type="entry name" value="Ala-tRNA-synth_IIc_N"/>
</dbReference>
<evidence type="ECO:0000256" key="9">
    <source>
        <dbReference type="ARBA" id="ARBA00022917"/>
    </source>
</evidence>
<gene>
    <name evidence="11" type="primary">alaS</name>
    <name evidence="14" type="ORF">AUJ66_05000</name>
</gene>
<feature type="domain" description="Alanyl-transfer RNA synthetases family profile" evidence="13">
    <location>
        <begin position="1"/>
        <end position="700"/>
    </location>
</feature>
<dbReference type="GO" id="GO:0006419">
    <property type="term" value="P:alanyl-tRNA aminoacylation"/>
    <property type="evidence" value="ECO:0007669"/>
    <property type="project" value="UniProtKB-UniRule"/>
</dbReference>
<dbReference type="SUPFAM" id="SSF55681">
    <property type="entry name" value="Class II aaRS and biotin synthetases"/>
    <property type="match status" value="1"/>
</dbReference>
<dbReference type="SMART" id="SM00863">
    <property type="entry name" value="tRNA_SAD"/>
    <property type="match status" value="1"/>
</dbReference>
<dbReference type="FunFam" id="3.30.930.10:FF:000004">
    <property type="entry name" value="Alanine--tRNA ligase"/>
    <property type="match status" value="1"/>
</dbReference>
<evidence type="ECO:0000256" key="5">
    <source>
        <dbReference type="ARBA" id="ARBA00022741"/>
    </source>
</evidence>
<evidence type="ECO:0000313" key="15">
    <source>
        <dbReference type="Proteomes" id="UP000182278"/>
    </source>
</evidence>
<dbReference type="Pfam" id="PF02272">
    <property type="entry name" value="DHHA1"/>
    <property type="match status" value="1"/>
</dbReference>
<comment type="caution">
    <text evidence="14">The sequence shown here is derived from an EMBL/GenBank/DDBJ whole genome shotgun (WGS) entry which is preliminary data.</text>
</comment>
<dbReference type="PRINTS" id="PR00980">
    <property type="entry name" value="TRNASYNTHALA"/>
</dbReference>
<dbReference type="PROSITE" id="PS50860">
    <property type="entry name" value="AA_TRNA_LIGASE_II_ALA"/>
    <property type="match status" value="1"/>
</dbReference>
<dbReference type="Gene3D" id="3.30.54.20">
    <property type="match status" value="1"/>
</dbReference>
<keyword evidence="4 11" id="KW-0479">Metal-binding</keyword>
<dbReference type="InterPro" id="IPR018162">
    <property type="entry name" value="Ala-tRNA-ligase_IIc_anticod-bd"/>
</dbReference>
<dbReference type="InterPro" id="IPR002318">
    <property type="entry name" value="Ala-tRNA-lgiase_IIc"/>
</dbReference>
<organism evidence="14 15">
    <name type="scientific">Candidatus Desantisbacteria bacterium CG1_02_38_46</name>
    <dbReference type="NCBI Taxonomy" id="1817893"/>
    <lineage>
        <taxon>Bacteria</taxon>
        <taxon>Candidatus Desantisiibacteriota</taxon>
    </lineage>
</organism>
<evidence type="ECO:0000256" key="2">
    <source>
        <dbReference type="ARBA" id="ARBA00022555"/>
    </source>
</evidence>
<dbReference type="GO" id="GO:0005829">
    <property type="term" value="C:cytosol"/>
    <property type="evidence" value="ECO:0007669"/>
    <property type="project" value="TreeGrafter"/>
</dbReference>
<evidence type="ECO:0000259" key="13">
    <source>
        <dbReference type="PROSITE" id="PS50860"/>
    </source>
</evidence>
<feature type="binding site" evidence="11">
    <location>
        <position position="556"/>
    </location>
    <ligand>
        <name>Zn(2+)</name>
        <dbReference type="ChEBI" id="CHEBI:29105"/>
    </ligand>
</feature>
<evidence type="ECO:0000256" key="7">
    <source>
        <dbReference type="ARBA" id="ARBA00022840"/>
    </source>
</evidence>
<dbReference type="InterPro" id="IPR018163">
    <property type="entry name" value="Thr/Ala-tRNA-synth_IIc_edit"/>
</dbReference>
<dbReference type="FunFam" id="3.30.980.10:FF:000004">
    <property type="entry name" value="Alanine--tRNA ligase, cytoplasmic"/>
    <property type="match status" value="1"/>
</dbReference>
<dbReference type="GO" id="GO:0000049">
    <property type="term" value="F:tRNA binding"/>
    <property type="evidence" value="ECO:0007669"/>
    <property type="project" value="UniProtKB-KW"/>
</dbReference>
<proteinExistence type="inferred from homology"/>
<keyword evidence="2 11" id="KW-0820">tRNA-binding</keyword>
<dbReference type="CDD" id="cd00673">
    <property type="entry name" value="AlaRS_core"/>
    <property type="match status" value="1"/>
</dbReference>
<dbReference type="InterPro" id="IPR018165">
    <property type="entry name" value="Ala-tRNA-synth_IIc_core"/>
</dbReference>
<comment type="similarity">
    <text evidence="1 11">Belongs to the class-II aminoacyl-tRNA synthetase family.</text>
</comment>
<sequence>MNSKEIRSKFLDFFSSRGHKICPSAPLVTDDPTLLFNNSGMSPLKEYFFKRKNDMSRAVTIQKCLRTVDLETVGHTSKHHTFFEMLGNFSFGDYFKREACAWAWEFLIKDMGIPKKDIWISIYKGDDTALQIWHEIGILNERIVEMEENFWAMGETGPCGPCSEIIVDRGPDKGCGKSNCSVSCDCDRFLELWNLVFTQFDRKPDGKLVPLSQKNIDTGMGLERLTSLLQGVDGGFETDLFKPVLDYLVDKYNLSSDESSVSLRIVSDHVRAATFLIGEGIHPSNESRGYVLRRILRRAVRHGKSWDNQPFLYKLSPIVVESMRDVYPELVEKREYISKVILEEENNFSATLNQGVRMMDEIIAQMKKSGKTQVPGKDVFKLYDTYGFPVELIKEIALEQGFNIDEDEYRKEMEKQRSRSRSSREKKEFTALKTSGAGVGTVVNLYGKEYEPIFKVETEVKAIFRNDNKEIPSLKEGEDGIIVLQETCFYAQSGGQVGDTGRIFNESTTLEVTDTQNFNLHKVKVIKGEIKTGDKVSAEVDSLRRSFIARHHSATHLLQASLRQVLGSHIEQRGSLVSSDYLRFDFTHFPIIKKEELDKIEEIVNEKITANLEVRVVQTTLARAKEMGALAIFQEKYDEENVRVVSIGEPPVSRELCGGTHVEKTGEIGLFKITGCEGIAKGIRRIEAACGWPAYLFTREQFRILSEISAAVNLPADKLSKGIKELIENKKMADDSIKQLRNQIIQAGIADLIDKKEEIKGVSIIAGQIENASYDSLMHLYELIEKNTRPIIAIFGAILDNRAVIVGRASKELKERIHLGQIMKEISKIIQGGGGGKTLKAQAQGTEKTGIHEAINKARELIKEQLKKGYP</sequence>
<evidence type="ECO:0000313" key="14">
    <source>
        <dbReference type="EMBL" id="OIN96888.1"/>
    </source>
</evidence>
<dbReference type="InterPro" id="IPR050058">
    <property type="entry name" value="Ala-tRNA_ligase"/>
</dbReference>
<dbReference type="InterPro" id="IPR009000">
    <property type="entry name" value="Transl_B-barrel_sf"/>
</dbReference>
<protein>
    <recommendedName>
        <fullName evidence="11">Alanine--tRNA ligase</fullName>
        <ecNumber evidence="11">6.1.1.7</ecNumber>
    </recommendedName>
    <alternativeName>
        <fullName evidence="11">Alanyl-tRNA synthetase</fullName>
        <shortName evidence="11">AlaRS</shortName>
    </alternativeName>
</protein>
<dbReference type="SUPFAM" id="SSF101353">
    <property type="entry name" value="Putative anticodon-binding domain of alanyl-tRNA synthetase (AlaRS)"/>
    <property type="match status" value="1"/>
</dbReference>
<dbReference type="SUPFAM" id="SSF55186">
    <property type="entry name" value="ThrRS/AlaRS common domain"/>
    <property type="match status" value="1"/>
</dbReference>
<dbReference type="FunFam" id="3.10.310.40:FF:000001">
    <property type="entry name" value="Alanine--tRNA ligase"/>
    <property type="match status" value="1"/>
</dbReference>
<comment type="catalytic activity">
    <reaction evidence="11">
        <text>tRNA(Ala) + L-alanine + ATP = L-alanyl-tRNA(Ala) + AMP + diphosphate</text>
        <dbReference type="Rhea" id="RHEA:12540"/>
        <dbReference type="Rhea" id="RHEA-COMP:9657"/>
        <dbReference type="Rhea" id="RHEA-COMP:9923"/>
        <dbReference type="ChEBI" id="CHEBI:30616"/>
        <dbReference type="ChEBI" id="CHEBI:33019"/>
        <dbReference type="ChEBI" id="CHEBI:57972"/>
        <dbReference type="ChEBI" id="CHEBI:78442"/>
        <dbReference type="ChEBI" id="CHEBI:78497"/>
        <dbReference type="ChEBI" id="CHEBI:456215"/>
        <dbReference type="EC" id="6.1.1.7"/>
    </reaction>
</comment>
<comment type="cofactor">
    <cofactor evidence="11">
        <name>Zn(2+)</name>
        <dbReference type="ChEBI" id="CHEBI:29105"/>
    </cofactor>
    <text evidence="11">Binds 1 zinc ion per subunit.</text>
</comment>
<keyword evidence="7 11" id="KW-0067">ATP-binding</keyword>
<dbReference type="GO" id="GO:0002161">
    <property type="term" value="F:aminoacyl-tRNA deacylase activity"/>
    <property type="evidence" value="ECO:0007669"/>
    <property type="project" value="TreeGrafter"/>
</dbReference>
<accession>A0A1J4SC72</accession>
<comment type="subcellular location">
    <subcellularLocation>
        <location evidence="11">Cytoplasm</location>
    </subcellularLocation>
</comment>
<keyword evidence="10 11" id="KW-0030">Aminoacyl-tRNA synthetase</keyword>
<keyword evidence="11" id="KW-0963">Cytoplasm</keyword>
<feature type="region of interest" description="Disordered" evidence="12">
    <location>
        <begin position="409"/>
        <end position="429"/>
    </location>
</feature>
<dbReference type="Gene3D" id="3.30.930.10">
    <property type="entry name" value="Bira Bifunctional Protein, Domain 2"/>
    <property type="match status" value="1"/>
</dbReference>
<dbReference type="EC" id="6.1.1.7" evidence="11"/>
<dbReference type="AlphaFoldDB" id="A0A1J4SC72"/>
<name>A0A1J4SC72_9BACT</name>
<dbReference type="GO" id="GO:0005524">
    <property type="term" value="F:ATP binding"/>
    <property type="evidence" value="ECO:0007669"/>
    <property type="project" value="UniProtKB-UniRule"/>
</dbReference>
<dbReference type="Pfam" id="PF01411">
    <property type="entry name" value="tRNA-synt_2c"/>
    <property type="match status" value="1"/>
</dbReference>
<dbReference type="PANTHER" id="PTHR11777">
    <property type="entry name" value="ALANYL-TRNA SYNTHETASE"/>
    <property type="match status" value="1"/>
</dbReference>
<dbReference type="Gene3D" id="2.40.30.130">
    <property type="match status" value="1"/>
</dbReference>
<dbReference type="PANTHER" id="PTHR11777:SF9">
    <property type="entry name" value="ALANINE--TRNA LIGASE, CYTOPLASMIC"/>
    <property type="match status" value="1"/>
</dbReference>
<dbReference type="GO" id="GO:0004813">
    <property type="term" value="F:alanine-tRNA ligase activity"/>
    <property type="evidence" value="ECO:0007669"/>
    <property type="project" value="UniProtKB-UniRule"/>
</dbReference>
<reference evidence="14 15" key="1">
    <citation type="journal article" date="2016" name="Environ. Microbiol.">
        <title>Genomic resolution of a cold subsurface aquifer community provides metabolic insights for novel microbes adapted to high CO concentrations.</title>
        <authorList>
            <person name="Probst A.J."/>
            <person name="Castelle C.J."/>
            <person name="Singh A."/>
            <person name="Brown C.T."/>
            <person name="Anantharaman K."/>
            <person name="Sharon I."/>
            <person name="Hug L.A."/>
            <person name="Burstein D."/>
            <person name="Emerson J.B."/>
            <person name="Thomas B.C."/>
            <person name="Banfield J.F."/>
        </authorList>
    </citation>
    <scope>NUCLEOTIDE SEQUENCE [LARGE SCALE GENOMIC DNA]</scope>
    <source>
        <strain evidence="14">CG1_02_38_46</strain>
    </source>
</reference>
<dbReference type="STRING" id="1817893.AUJ66_05000"/>
<evidence type="ECO:0000256" key="11">
    <source>
        <dbReference type="HAMAP-Rule" id="MF_00036"/>
    </source>
</evidence>
<dbReference type="InterPro" id="IPR003156">
    <property type="entry name" value="DHHA1_dom"/>
</dbReference>
<dbReference type="Gene3D" id="3.10.310.40">
    <property type="match status" value="1"/>
</dbReference>
<dbReference type="Proteomes" id="UP000182278">
    <property type="component" value="Unassembled WGS sequence"/>
</dbReference>
<dbReference type="InterPro" id="IPR045864">
    <property type="entry name" value="aa-tRNA-synth_II/BPL/LPL"/>
</dbReference>
<feature type="binding site" evidence="11">
    <location>
        <position position="657"/>
    </location>
    <ligand>
        <name>Zn(2+)</name>
        <dbReference type="ChEBI" id="CHEBI:29105"/>
    </ligand>
</feature>
<evidence type="ECO:0000256" key="8">
    <source>
        <dbReference type="ARBA" id="ARBA00022884"/>
    </source>
</evidence>
<evidence type="ECO:0000256" key="6">
    <source>
        <dbReference type="ARBA" id="ARBA00022833"/>
    </source>
</evidence>
<feature type="binding site" evidence="11">
    <location>
        <position position="552"/>
    </location>
    <ligand>
        <name>Zn(2+)</name>
        <dbReference type="ChEBI" id="CHEBI:29105"/>
    </ligand>
</feature>
<dbReference type="InterPro" id="IPR012947">
    <property type="entry name" value="tRNA_SAD"/>
</dbReference>
<dbReference type="Gene3D" id="3.30.980.10">
    <property type="entry name" value="Threonyl-trna Synthetase, Chain A, domain 2"/>
    <property type="match status" value="1"/>
</dbReference>
<dbReference type="InterPro" id="IPR023033">
    <property type="entry name" value="Ala_tRNA_ligase_euk/bac"/>
</dbReference>
<dbReference type="Pfam" id="PF07973">
    <property type="entry name" value="tRNA_SAD"/>
    <property type="match status" value="1"/>
</dbReference>
<keyword evidence="3 11" id="KW-0436">Ligase</keyword>
<dbReference type="NCBIfam" id="TIGR00344">
    <property type="entry name" value="alaS"/>
    <property type="match status" value="1"/>
</dbReference>
<dbReference type="GO" id="GO:0008270">
    <property type="term" value="F:zinc ion binding"/>
    <property type="evidence" value="ECO:0007669"/>
    <property type="project" value="UniProtKB-UniRule"/>
</dbReference>
<keyword evidence="9 11" id="KW-0648">Protein biosynthesis</keyword>
<comment type="domain">
    <text evidence="11">Consists of three domains; the N-terminal catalytic domain, the editing domain and the C-terminal C-Ala domain. The editing domain removes incorrectly charged amino acids, while the C-Ala domain, along with tRNA(Ala), serves as a bridge to cooperatively bring together the editing and aminoacylation centers thus stimulating deacylation of misacylated tRNAs.</text>
</comment>
<dbReference type="SUPFAM" id="SSF50447">
    <property type="entry name" value="Translation proteins"/>
    <property type="match status" value="1"/>
</dbReference>
<evidence type="ECO:0000256" key="1">
    <source>
        <dbReference type="ARBA" id="ARBA00008226"/>
    </source>
</evidence>